<organism evidence="1 2">
    <name type="scientific">Leeuwenhoekiella aequorea</name>
    <dbReference type="NCBI Taxonomy" id="283736"/>
    <lineage>
        <taxon>Bacteria</taxon>
        <taxon>Pseudomonadati</taxon>
        <taxon>Bacteroidota</taxon>
        <taxon>Flavobacteriia</taxon>
        <taxon>Flavobacteriales</taxon>
        <taxon>Flavobacteriaceae</taxon>
        <taxon>Leeuwenhoekiella</taxon>
    </lineage>
</organism>
<comment type="caution">
    <text evidence="1">The sequence shown here is derived from an EMBL/GenBank/DDBJ whole genome shotgun (WGS) entry which is preliminary data.</text>
</comment>
<keyword evidence="2" id="KW-1185">Reference proteome</keyword>
<reference evidence="1 2" key="1">
    <citation type="submission" date="2018-07" db="EMBL/GenBank/DDBJ databases">
        <title>Leeuwenhoekiella genomics.</title>
        <authorList>
            <person name="Tahon G."/>
            <person name="Willems A."/>
        </authorList>
    </citation>
    <scope>NUCLEOTIDE SEQUENCE [LARGE SCALE GENOMIC DNA]</scope>
    <source>
        <strain evidence="1 2">LMG 22550</strain>
    </source>
</reference>
<dbReference type="OrthoDB" id="625021at2"/>
<evidence type="ECO:0000313" key="2">
    <source>
        <dbReference type="Proteomes" id="UP000289238"/>
    </source>
</evidence>
<dbReference type="InterPro" id="IPR029787">
    <property type="entry name" value="Nucleotide_cyclase"/>
</dbReference>
<dbReference type="EMBL" id="QOVM01000001">
    <property type="protein sequence ID" value="RXG24551.1"/>
    <property type="molecule type" value="Genomic_DNA"/>
</dbReference>
<dbReference type="SUPFAM" id="SSF55073">
    <property type="entry name" value="Nucleotide cyclase"/>
    <property type="match status" value="1"/>
</dbReference>
<protein>
    <recommendedName>
        <fullName evidence="3">DUF2652 domain-containing protein</fullName>
    </recommendedName>
</protein>
<evidence type="ECO:0008006" key="3">
    <source>
        <dbReference type="Google" id="ProtNLM"/>
    </source>
</evidence>
<dbReference type="Pfam" id="PF10851">
    <property type="entry name" value="DUF2652"/>
    <property type="match status" value="1"/>
</dbReference>
<dbReference type="Proteomes" id="UP000289238">
    <property type="component" value="Unassembled WGS sequence"/>
</dbReference>
<sequence length="206" mass="23838">MKAEPTLICIPDISGFTQFMREANFELTSQIIPALLNEIIYSNTIDLKVSEIEGDAVLFFRSGELPNLNDLIDQCIRFYLDFYERMDLLYKKHKKTEDAASIPEILGLKIILHYGEEIAMVPIGNRIKLMGEDVITAHRLLKNTIKTDEYLLISDQLLKNYNKQEFIEKCNWSALRNEAIDVEHLGTIKYHYIDLLPLKDSNARNL</sequence>
<accession>A0A4Q0PD02</accession>
<dbReference type="Gene3D" id="3.30.70.1230">
    <property type="entry name" value="Nucleotide cyclase"/>
    <property type="match status" value="1"/>
</dbReference>
<evidence type="ECO:0000313" key="1">
    <source>
        <dbReference type="EMBL" id="RXG24551.1"/>
    </source>
</evidence>
<name>A0A4Q0PD02_9FLAO</name>
<dbReference type="RefSeq" id="WP_128756285.1">
    <property type="nucleotide sequence ID" value="NZ_QOVM01000001.1"/>
</dbReference>
<gene>
    <name evidence="1" type="ORF">DSM00_341</name>
</gene>
<dbReference type="AlphaFoldDB" id="A0A4Q0PD02"/>
<dbReference type="InterPro" id="IPR020503">
    <property type="entry name" value="Uncharacterised_Rv2561"/>
</dbReference>
<proteinExistence type="predicted"/>